<dbReference type="Gene3D" id="3.40.50.720">
    <property type="entry name" value="NAD(P)-binding Rossmann-like Domain"/>
    <property type="match status" value="1"/>
</dbReference>
<name>A0ABT5EF08_9BACT</name>
<comment type="similarity">
    <text evidence="2">Belongs to the short-chain dehydrogenases/reductases (SDR) family.</text>
</comment>
<keyword evidence="1" id="KW-0560">Oxidoreductase</keyword>
<dbReference type="PRINTS" id="PR00081">
    <property type="entry name" value="GDHRDH"/>
</dbReference>
<dbReference type="InterPro" id="IPR036291">
    <property type="entry name" value="NAD(P)-bd_dom_sf"/>
</dbReference>
<evidence type="ECO:0000313" key="4">
    <source>
        <dbReference type="Proteomes" id="UP001221686"/>
    </source>
</evidence>
<proteinExistence type="inferred from homology"/>
<reference evidence="3 4" key="1">
    <citation type="submission" date="2022-11" db="EMBL/GenBank/DDBJ databases">
        <title>Minimal conservation of predation-associated metabolite biosynthetic gene clusters underscores biosynthetic potential of Myxococcota including descriptions for ten novel species: Archangium lansinium sp. nov., Myxococcus landrumus sp. nov., Nannocystis bai.</title>
        <authorList>
            <person name="Ahearne A."/>
            <person name="Stevens C."/>
            <person name="Dowd S."/>
        </authorList>
    </citation>
    <scope>NUCLEOTIDE SEQUENCE [LARGE SCALE GENOMIC DNA]</scope>
    <source>
        <strain evidence="3 4">BB15-2</strain>
    </source>
</reference>
<gene>
    <name evidence="3" type="ORF">POL25_41455</name>
</gene>
<dbReference type="EMBL" id="JAQNDL010000005">
    <property type="protein sequence ID" value="MDC0723421.1"/>
    <property type="molecule type" value="Genomic_DNA"/>
</dbReference>
<accession>A0ABT5EF08</accession>
<evidence type="ECO:0000256" key="2">
    <source>
        <dbReference type="RuleBase" id="RU000363"/>
    </source>
</evidence>
<keyword evidence="4" id="KW-1185">Reference proteome</keyword>
<organism evidence="3 4">
    <name type="scientific">Nannocystis bainbridge</name>
    <dbReference type="NCBI Taxonomy" id="2995303"/>
    <lineage>
        <taxon>Bacteria</taxon>
        <taxon>Pseudomonadati</taxon>
        <taxon>Myxococcota</taxon>
        <taxon>Polyangia</taxon>
        <taxon>Nannocystales</taxon>
        <taxon>Nannocystaceae</taxon>
        <taxon>Nannocystis</taxon>
    </lineage>
</organism>
<dbReference type="InterPro" id="IPR002347">
    <property type="entry name" value="SDR_fam"/>
</dbReference>
<protein>
    <submittedName>
        <fullName evidence="3">SDR family NAD(P)-dependent oxidoreductase</fullName>
    </submittedName>
</protein>
<evidence type="ECO:0000313" key="3">
    <source>
        <dbReference type="EMBL" id="MDC0723421.1"/>
    </source>
</evidence>
<dbReference type="PANTHER" id="PTHR43157:SF31">
    <property type="entry name" value="PHOSPHATIDYLINOSITOL-GLYCAN BIOSYNTHESIS CLASS F PROTEIN"/>
    <property type="match status" value="1"/>
</dbReference>
<dbReference type="Proteomes" id="UP001221686">
    <property type="component" value="Unassembled WGS sequence"/>
</dbReference>
<dbReference type="SUPFAM" id="SSF51735">
    <property type="entry name" value="NAD(P)-binding Rossmann-fold domains"/>
    <property type="match status" value="1"/>
</dbReference>
<dbReference type="PRINTS" id="PR00080">
    <property type="entry name" value="SDRFAMILY"/>
</dbReference>
<dbReference type="PANTHER" id="PTHR43157">
    <property type="entry name" value="PHOSPHATIDYLINOSITOL-GLYCAN BIOSYNTHESIS CLASS F PROTEIN-RELATED"/>
    <property type="match status" value="1"/>
</dbReference>
<evidence type="ECO:0000256" key="1">
    <source>
        <dbReference type="ARBA" id="ARBA00023002"/>
    </source>
</evidence>
<dbReference type="Pfam" id="PF00106">
    <property type="entry name" value="adh_short"/>
    <property type="match status" value="1"/>
</dbReference>
<dbReference type="RefSeq" id="WP_272091962.1">
    <property type="nucleotide sequence ID" value="NZ_JAQNDL010000005.1"/>
</dbReference>
<sequence length="290" mass="31208">MLPAPLIVLTGATNGLGRVAAGELARRGARLAIIARDREKAERTRAELRAAVTGASVDLFFADLTRLAEVRRAGEEIAAQYGRVDVLINNAGVHAFEQRVTPDGLPEMIAVNYLAPWLLTRILVPALTAAGRARVVTVASEASRRHGTLSLPEDLTDTRPFTARGSSAIYGKSKLLNIMFSLELARRLEGTGVEAVCLDPGFNVTGLGRDLWFAAPLERVLQWLRIGEPARGAGLIVELAIGSSIAKRDGRYITVKGPRAITPAPPGGEPALQRRLWDETEALLVWLSAL</sequence>
<comment type="caution">
    <text evidence="3">The sequence shown here is derived from an EMBL/GenBank/DDBJ whole genome shotgun (WGS) entry which is preliminary data.</text>
</comment>